<dbReference type="GO" id="GO:0008236">
    <property type="term" value="F:serine-type peptidase activity"/>
    <property type="evidence" value="ECO:0007669"/>
    <property type="project" value="InterPro"/>
</dbReference>
<dbReference type="PANTHER" id="PTHR11261:SF3">
    <property type="entry name" value="RETINOL-BINDING PROTEIN 3"/>
    <property type="match status" value="1"/>
</dbReference>
<keyword evidence="3" id="KW-0645">Protease</keyword>
<accession>A0A5B9W5X7</accession>
<dbReference type="RefSeq" id="WP_168221916.1">
    <property type="nucleotide sequence ID" value="NZ_CP042997.1"/>
</dbReference>
<dbReference type="GO" id="GO:0006508">
    <property type="term" value="P:proteolysis"/>
    <property type="evidence" value="ECO:0007669"/>
    <property type="project" value="UniProtKB-KW"/>
</dbReference>
<keyword evidence="1" id="KW-0732">Signal</keyword>
<dbReference type="Proteomes" id="UP000324233">
    <property type="component" value="Chromosome"/>
</dbReference>
<gene>
    <name evidence="3" type="ORF">OJF2_39320</name>
</gene>
<dbReference type="Gene3D" id="3.30.750.44">
    <property type="match status" value="1"/>
</dbReference>
<dbReference type="AlphaFoldDB" id="A0A5B9W5X7"/>
<keyword evidence="4" id="KW-1185">Reference proteome</keyword>
<dbReference type="KEGG" id="agv:OJF2_39320"/>
<dbReference type="PANTHER" id="PTHR11261">
    <property type="entry name" value="INTERPHOTORECEPTOR RETINOID-BINDING PROTEIN"/>
    <property type="match status" value="1"/>
</dbReference>
<feature type="signal peptide" evidence="1">
    <location>
        <begin position="1"/>
        <end position="22"/>
    </location>
</feature>
<dbReference type="InterPro" id="IPR029045">
    <property type="entry name" value="ClpP/crotonase-like_dom_sf"/>
</dbReference>
<dbReference type="EMBL" id="CP042997">
    <property type="protein sequence ID" value="QEH35380.1"/>
    <property type="molecule type" value="Genomic_DNA"/>
</dbReference>
<keyword evidence="3" id="KW-0378">Hydrolase</keyword>
<dbReference type="Pfam" id="PF11918">
    <property type="entry name" value="Peptidase_S41_N"/>
    <property type="match status" value="1"/>
</dbReference>
<feature type="chain" id="PRO_5023119265" evidence="1">
    <location>
        <begin position="23"/>
        <end position="371"/>
    </location>
</feature>
<dbReference type="Gene3D" id="3.90.226.10">
    <property type="entry name" value="2-enoyl-CoA Hydratase, Chain A, domain 1"/>
    <property type="match status" value="1"/>
</dbReference>
<evidence type="ECO:0000256" key="1">
    <source>
        <dbReference type="SAM" id="SignalP"/>
    </source>
</evidence>
<dbReference type="CDD" id="cd07563">
    <property type="entry name" value="Peptidase_S41_IRBP"/>
    <property type="match status" value="1"/>
</dbReference>
<sequence length="371" mass="40069" precursor="true">MMNARAALLVLALILSPLPAGIATAQAPADPPDIALDEAARAAVIDGLLEKIGRIYVFPDMAKAMERAIRDRQARKEYDAVTSGREFARILTAHLREVCKDGHLDVEYSAAVIPEDPGRRPPDPGDVARFREAGRRRNYEYRKVERLDGGVGLLQVDGFYPGEWAGDTVAAAASFLANSEAIILDLRQNGGGAPTGVALLASYFFDEETHLEDQFNRAENATRQYWTYPVVPGRKLANQDLYILTSGRTFSAPESLAYDLRALGRATIVGETTGGGAHGTTPHRISDHFRASIPFSRSINPVTGTDWEGIGVKPDVAVPADQALLTAHLLALKKARTRHADDPGLAGDLDRAIAGKTSELNELKASRAGPR</sequence>
<dbReference type="SUPFAM" id="SSF52096">
    <property type="entry name" value="ClpP/crotonase"/>
    <property type="match status" value="1"/>
</dbReference>
<proteinExistence type="predicted"/>
<dbReference type="Pfam" id="PF03572">
    <property type="entry name" value="Peptidase_S41"/>
    <property type="match status" value="1"/>
</dbReference>
<organism evidence="3 4">
    <name type="scientific">Aquisphaera giovannonii</name>
    <dbReference type="NCBI Taxonomy" id="406548"/>
    <lineage>
        <taxon>Bacteria</taxon>
        <taxon>Pseudomonadati</taxon>
        <taxon>Planctomycetota</taxon>
        <taxon>Planctomycetia</taxon>
        <taxon>Isosphaerales</taxon>
        <taxon>Isosphaeraceae</taxon>
        <taxon>Aquisphaera</taxon>
    </lineage>
</organism>
<evidence type="ECO:0000259" key="2">
    <source>
        <dbReference type="SMART" id="SM00245"/>
    </source>
</evidence>
<dbReference type="SMART" id="SM00245">
    <property type="entry name" value="TSPc"/>
    <property type="match status" value="1"/>
</dbReference>
<protein>
    <submittedName>
        <fullName evidence="3">Carboxy-terminal protease</fullName>
    </submittedName>
</protein>
<reference evidence="3 4" key="1">
    <citation type="submission" date="2019-08" db="EMBL/GenBank/DDBJ databases">
        <title>Deep-cultivation of Planctomycetes and their phenomic and genomic characterization uncovers novel biology.</title>
        <authorList>
            <person name="Wiegand S."/>
            <person name="Jogler M."/>
            <person name="Boedeker C."/>
            <person name="Pinto D."/>
            <person name="Vollmers J."/>
            <person name="Rivas-Marin E."/>
            <person name="Kohn T."/>
            <person name="Peeters S.H."/>
            <person name="Heuer A."/>
            <person name="Rast P."/>
            <person name="Oberbeckmann S."/>
            <person name="Bunk B."/>
            <person name="Jeske O."/>
            <person name="Meyerdierks A."/>
            <person name="Storesund J.E."/>
            <person name="Kallscheuer N."/>
            <person name="Luecker S."/>
            <person name="Lage O.M."/>
            <person name="Pohl T."/>
            <person name="Merkel B.J."/>
            <person name="Hornburger P."/>
            <person name="Mueller R.-W."/>
            <person name="Bruemmer F."/>
            <person name="Labrenz M."/>
            <person name="Spormann A.M."/>
            <person name="Op den Camp H."/>
            <person name="Overmann J."/>
            <person name="Amann R."/>
            <person name="Jetten M.S.M."/>
            <person name="Mascher T."/>
            <person name="Medema M.H."/>
            <person name="Devos D.P."/>
            <person name="Kaster A.-K."/>
            <person name="Ovreas L."/>
            <person name="Rohde M."/>
            <person name="Galperin M.Y."/>
            <person name="Jogler C."/>
        </authorList>
    </citation>
    <scope>NUCLEOTIDE SEQUENCE [LARGE SCALE GENOMIC DNA]</scope>
    <source>
        <strain evidence="3 4">OJF2</strain>
    </source>
</reference>
<feature type="domain" description="Tail specific protease" evidence="2">
    <location>
        <begin position="105"/>
        <end position="319"/>
    </location>
</feature>
<evidence type="ECO:0000313" key="3">
    <source>
        <dbReference type="EMBL" id="QEH35380.1"/>
    </source>
</evidence>
<evidence type="ECO:0000313" key="4">
    <source>
        <dbReference type="Proteomes" id="UP000324233"/>
    </source>
</evidence>
<dbReference type="InterPro" id="IPR005151">
    <property type="entry name" value="Tail-specific_protease"/>
</dbReference>
<name>A0A5B9W5X7_9BACT</name>